<reference evidence="11 12" key="1">
    <citation type="submission" date="2024-01" db="EMBL/GenBank/DDBJ databases">
        <authorList>
            <person name="Waweru B."/>
        </authorList>
    </citation>
    <scope>NUCLEOTIDE SEQUENCE [LARGE SCALE GENOMIC DNA]</scope>
</reference>
<comment type="catalytic activity">
    <reaction evidence="8">
        <text>fluoride(in) = fluoride(out)</text>
        <dbReference type="Rhea" id="RHEA:76159"/>
        <dbReference type="ChEBI" id="CHEBI:17051"/>
    </reaction>
    <physiologicalReaction direction="left-to-right" evidence="8">
        <dbReference type="Rhea" id="RHEA:76160"/>
    </physiologicalReaction>
</comment>
<evidence type="ECO:0000256" key="4">
    <source>
        <dbReference type="ARBA" id="ARBA00022692"/>
    </source>
</evidence>
<dbReference type="AlphaFoldDB" id="A0AAV1QLT9"/>
<feature type="transmembrane region" description="Helical" evidence="10">
    <location>
        <begin position="386"/>
        <end position="404"/>
    </location>
</feature>
<feature type="transmembrane region" description="Helical" evidence="10">
    <location>
        <begin position="226"/>
        <end position="245"/>
    </location>
</feature>
<evidence type="ECO:0000256" key="1">
    <source>
        <dbReference type="ARBA" id="ARBA00002598"/>
    </source>
</evidence>
<gene>
    <name evidence="11" type="ORF">DCAF_LOCUS263</name>
</gene>
<comment type="caution">
    <text evidence="11">The sequence shown here is derived from an EMBL/GenBank/DDBJ whole genome shotgun (WGS) entry which is preliminary data.</text>
</comment>
<keyword evidence="6 10" id="KW-0472">Membrane</keyword>
<evidence type="ECO:0000256" key="6">
    <source>
        <dbReference type="ARBA" id="ARBA00023136"/>
    </source>
</evidence>
<sequence>MSRGSNESELNLSGSFGQRSSVGSSVRRRSLSLSFKVDDDDIETENVSEAGDIGDRVLHSKRHSESGSIRLSIDNGLENGMVAPISEDNWAHDSSALNSRSPVSPLSEEIEDKEKTFELPPLLEYMSCLLYLAVFGILGVLTRYLLQKLFGPGVAGVTSDNYPLYLDLPSNMVGSFLMGWWGVVFKGDISRVSGHLAIGLTTGYLGSFTTFSGWNQKMLDLSVDGHWVFSFVGFLIGLFLAAYSIKLGVGTAKCFKSFLQRSNRSADLGSWRKMDSHSHHWAVMVALVVMLGLLWSVSGVQLKKEYNHDGSGAQLWLGCIVAPLGVWIRWFLARFNGRGLGKAGSLKWVPFGTLIANVSAACIMAALSTVKKAVHTKICETVSTGIQFGFLGCLSTVSTFIAEYNAMEESQKNWRAYVYALMTIAVSFGMGILIYSVPVWTRGYK</sequence>
<feature type="transmembrane region" description="Helical" evidence="10">
    <location>
        <begin position="344"/>
        <end position="366"/>
    </location>
</feature>
<dbReference type="GO" id="GO:1903425">
    <property type="term" value="F:fluoride transmembrane transporter activity"/>
    <property type="evidence" value="ECO:0007669"/>
    <property type="project" value="TreeGrafter"/>
</dbReference>
<dbReference type="EMBL" id="CAWUPB010000027">
    <property type="protein sequence ID" value="CAK7322652.1"/>
    <property type="molecule type" value="Genomic_DNA"/>
</dbReference>
<proteinExistence type="inferred from homology"/>
<dbReference type="PANTHER" id="PTHR28259:SF1">
    <property type="entry name" value="FLUORIDE EXPORT PROTEIN 1-RELATED"/>
    <property type="match status" value="1"/>
</dbReference>
<name>A0AAV1QLT9_9ROSI</name>
<feature type="transmembrane region" description="Helical" evidence="10">
    <location>
        <begin position="164"/>
        <end position="184"/>
    </location>
</feature>
<dbReference type="PANTHER" id="PTHR28259">
    <property type="entry name" value="FLUORIDE EXPORT PROTEIN 1-RELATED"/>
    <property type="match status" value="1"/>
</dbReference>
<evidence type="ECO:0000256" key="5">
    <source>
        <dbReference type="ARBA" id="ARBA00022989"/>
    </source>
</evidence>
<evidence type="ECO:0000256" key="9">
    <source>
        <dbReference type="SAM" id="MobiDB-lite"/>
    </source>
</evidence>
<feature type="transmembrane region" description="Helical" evidence="10">
    <location>
        <begin position="416"/>
        <end position="437"/>
    </location>
</feature>
<keyword evidence="12" id="KW-1185">Reference proteome</keyword>
<keyword evidence="4 10" id="KW-0812">Transmembrane</keyword>
<comment type="similarity">
    <text evidence="7">Belongs to the fluoride channel Fluc/FEX (TC 1.A.43) family.</text>
</comment>
<feature type="region of interest" description="Disordered" evidence="9">
    <location>
        <begin position="1"/>
        <end position="28"/>
    </location>
</feature>
<evidence type="ECO:0000313" key="11">
    <source>
        <dbReference type="EMBL" id="CAK7322652.1"/>
    </source>
</evidence>
<dbReference type="Proteomes" id="UP001314170">
    <property type="component" value="Unassembled WGS sequence"/>
</dbReference>
<comment type="function">
    <text evidence="1">Fluoride channel required for the rapid expulsion of cytoplasmic fluoride.</text>
</comment>
<organism evidence="11 12">
    <name type="scientific">Dovyalis caffra</name>
    <dbReference type="NCBI Taxonomy" id="77055"/>
    <lineage>
        <taxon>Eukaryota</taxon>
        <taxon>Viridiplantae</taxon>
        <taxon>Streptophyta</taxon>
        <taxon>Embryophyta</taxon>
        <taxon>Tracheophyta</taxon>
        <taxon>Spermatophyta</taxon>
        <taxon>Magnoliopsida</taxon>
        <taxon>eudicotyledons</taxon>
        <taxon>Gunneridae</taxon>
        <taxon>Pentapetalae</taxon>
        <taxon>rosids</taxon>
        <taxon>fabids</taxon>
        <taxon>Malpighiales</taxon>
        <taxon>Salicaceae</taxon>
        <taxon>Flacourtieae</taxon>
        <taxon>Dovyalis</taxon>
    </lineage>
</organism>
<keyword evidence="3" id="KW-1003">Cell membrane</keyword>
<evidence type="ECO:0000256" key="10">
    <source>
        <dbReference type="SAM" id="Phobius"/>
    </source>
</evidence>
<evidence type="ECO:0000256" key="7">
    <source>
        <dbReference type="ARBA" id="ARBA00035120"/>
    </source>
</evidence>
<comment type="subcellular location">
    <subcellularLocation>
        <location evidence="2">Cell membrane</location>
        <topology evidence="2">Multi-pass membrane protein</topology>
    </subcellularLocation>
</comment>
<dbReference type="GO" id="GO:0005886">
    <property type="term" value="C:plasma membrane"/>
    <property type="evidence" value="ECO:0007669"/>
    <property type="project" value="UniProtKB-SubCell"/>
</dbReference>
<evidence type="ECO:0000256" key="8">
    <source>
        <dbReference type="ARBA" id="ARBA00035585"/>
    </source>
</evidence>
<evidence type="ECO:0000256" key="2">
    <source>
        <dbReference type="ARBA" id="ARBA00004651"/>
    </source>
</evidence>
<evidence type="ECO:0000313" key="12">
    <source>
        <dbReference type="Proteomes" id="UP001314170"/>
    </source>
</evidence>
<dbReference type="InterPro" id="IPR003691">
    <property type="entry name" value="FluC"/>
</dbReference>
<feature type="compositionally biased region" description="Low complexity" evidence="9">
    <location>
        <begin position="13"/>
        <end position="28"/>
    </location>
</feature>
<feature type="transmembrane region" description="Helical" evidence="10">
    <location>
        <begin position="122"/>
        <end position="144"/>
    </location>
</feature>
<keyword evidence="5 10" id="KW-1133">Transmembrane helix</keyword>
<accession>A0AAV1QLT9</accession>
<feature type="transmembrane region" description="Helical" evidence="10">
    <location>
        <begin position="313"/>
        <end position="332"/>
    </location>
</feature>
<protein>
    <submittedName>
        <fullName evidence="11">Uncharacterized protein</fullName>
    </submittedName>
</protein>
<feature type="transmembrane region" description="Helical" evidence="10">
    <location>
        <begin position="281"/>
        <end position="301"/>
    </location>
</feature>
<dbReference type="Pfam" id="PF02537">
    <property type="entry name" value="CRCB"/>
    <property type="match status" value="2"/>
</dbReference>
<feature type="transmembrane region" description="Helical" evidence="10">
    <location>
        <begin position="196"/>
        <end position="214"/>
    </location>
</feature>
<evidence type="ECO:0000256" key="3">
    <source>
        <dbReference type="ARBA" id="ARBA00022475"/>
    </source>
</evidence>
<feature type="compositionally biased region" description="Polar residues" evidence="9">
    <location>
        <begin position="1"/>
        <end position="12"/>
    </location>
</feature>